<proteinExistence type="predicted"/>
<name>A0A424YAR0_9FIRM</name>
<reference evidence="2 3" key="1">
    <citation type="submission" date="2018-08" db="EMBL/GenBank/DDBJ databases">
        <title>The metabolism and importance of syntrophic acetate oxidation coupled to methane or sulfide production in haloalkaline environments.</title>
        <authorList>
            <person name="Timmers P.H.A."/>
            <person name="Vavourakis C.D."/>
            <person name="Sorokin D.Y."/>
            <person name="Sinninghe Damste J.S."/>
            <person name="Muyzer G."/>
            <person name="Stams A.J.M."/>
            <person name="Plugge C.M."/>
        </authorList>
    </citation>
    <scope>NUCLEOTIDE SEQUENCE [LARGE SCALE GENOMIC DNA]</scope>
    <source>
        <strain evidence="2">MSAO_Bac1</strain>
    </source>
</reference>
<keyword evidence="1" id="KW-0812">Transmembrane</keyword>
<dbReference type="EMBL" id="QZAA01000267">
    <property type="protein sequence ID" value="RQD73273.1"/>
    <property type="molecule type" value="Genomic_DNA"/>
</dbReference>
<dbReference type="PANTHER" id="PTHR36178:SF1">
    <property type="entry name" value="SODIUM_GLUTAMATE SYMPORTER"/>
    <property type="match status" value="1"/>
</dbReference>
<comment type="caution">
    <text evidence="2">The sequence shown here is derived from an EMBL/GenBank/DDBJ whole genome shotgun (WGS) entry which is preliminary data.</text>
</comment>
<protein>
    <recommendedName>
        <fullName evidence="4">Sodium:glutamate symporter</fullName>
    </recommendedName>
</protein>
<dbReference type="GO" id="GO:0015813">
    <property type="term" value="P:L-glutamate transmembrane transport"/>
    <property type="evidence" value="ECO:0007669"/>
    <property type="project" value="InterPro"/>
</dbReference>
<dbReference type="GO" id="GO:0015501">
    <property type="term" value="F:glutamate:sodium symporter activity"/>
    <property type="evidence" value="ECO:0007669"/>
    <property type="project" value="InterPro"/>
</dbReference>
<feature type="transmembrane region" description="Helical" evidence="1">
    <location>
        <begin position="201"/>
        <end position="221"/>
    </location>
</feature>
<evidence type="ECO:0008006" key="4">
    <source>
        <dbReference type="Google" id="ProtNLM"/>
    </source>
</evidence>
<dbReference type="PANTHER" id="PTHR36178">
    <property type="entry name" value="SLR0625 PROTEIN"/>
    <property type="match status" value="1"/>
</dbReference>
<organism evidence="2 3">
    <name type="scientific">Candidatus Syntrophonatronum acetioxidans</name>
    <dbReference type="NCBI Taxonomy" id="1795816"/>
    <lineage>
        <taxon>Bacteria</taxon>
        <taxon>Bacillati</taxon>
        <taxon>Bacillota</taxon>
        <taxon>Clostridia</taxon>
        <taxon>Eubacteriales</taxon>
        <taxon>Syntrophomonadaceae</taxon>
        <taxon>Candidatus Syntrophonatronum</taxon>
    </lineage>
</organism>
<accession>A0A424YAR0</accession>
<feature type="transmembrane region" description="Helical" evidence="1">
    <location>
        <begin position="256"/>
        <end position="279"/>
    </location>
</feature>
<feature type="transmembrane region" description="Helical" evidence="1">
    <location>
        <begin position="64"/>
        <end position="82"/>
    </location>
</feature>
<evidence type="ECO:0000313" key="2">
    <source>
        <dbReference type="EMBL" id="RQD73273.1"/>
    </source>
</evidence>
<dbReference type="InterPro" id="IPR004445">
    <property type="entry name" value="GltS"/>
</dbReference>
<feature type="transmembrane region" description="Helical" evidence="1">
    <location>
        <begin position="102"/>
        <end position="123"/>
    </location>
</feature>
<evidence type="ECO:0000256" key="1">
    <source>
        <dbReference type="SAM" id="Phobius"/>
    </source>
</evidence>
<dbReference type="Proteomes" id="UP000285138">
    <property type="component" value="Unassembled WGS sequence"/>
</dbReference>
<feature type="transmembrane region" description="Helical" evidence="1">
    <location>
        <begin position="168"/>
        <end position="189"/>
    </location>
</feature>
<feature type="transmembrane region" description="Helical" evidence="1">
    <location>
        <begin position="6"/>
        <end position="21"/>
    </location>
</feature>
<dbReference type="GO" id="GO:0016020">
    <property type="term" value="C:membrane"/>
    <property type="evidence" value="ECO:0007669"/>
    <property type="project" value="InterPro"/>
</dbReference>
<gene>
    <name evidence="2" type="ORF">D5R97_09645</name>
</gene>
<evidence type="ECO:0000313" key="3">
    <source>
        <dbReference type="Proteomes" id="UP000285138"/>
    </source>
</evidence>
<dbReference type="AlphaFoldDB" id="A0A424YAR0"/>
<keyword evidence="1" id="KW-1133">Transmembrane helix</keyword>
<keyword evidence="1" id="KW-0472">Membrane</keyword>
<sequence>MATLGILVGVITGIILINWASRRKIIEVDEASIEKAQEEDTHCEFEDREEEEPRRPMMPESIEALSLHLALLGGAIGIGYFLLEGLIYLERVLFLPLGWEGIMDYLPLFPLAMLGGIVIQYIFKHIFKNNLVIDRKQINRLQGLSLDILIVAALGSLDLQVLGQYWEAIVLLALIGILWNLLAFALLAPRMIKNYWFQRGIGDYGQSMGMVAMGLLLIRVADPQNRSDALTAFGYKQLLFEPVVGGGLFTSASMPLIAQLGAGTILWVVGLVMLFWLILGFNLRRKIA</sequence>
<feature type="transmembrane region" description="Helical" evidence="1">
    <location>
        <begin position="144"/>
        <end position="162"/>
    </location>
</feature>